<dbReference type="HOGENOM" id="CLU_020336_8_2_6"/>
<sequence>MKETRISLSSGELAIQEWGNSSKPTMMCLHGWLDNGATFHRLAPLLAQDYHLLIVDLPGHGLSEPLAEGAHYYIWQNIEVLFELLTVKHLASVHLLGHSMGGVVASIFAGTFADKVSSLVLLDSLGPMTSTPEQTPQQLAKAIIDSQRTPSSLRTFAAIDDALNARKKSSPGMTDNALRPIVERNLKSIEGGYCWRTDARLRHTSKVRLGDDQVAAFLAAITAPVLVVLAEQGIVPRAWVEQRMGSIQRAQLVYLPGHHHFHAEPAPAESINGHIKQFLSLDS</sequence>
<dbReference type="GO" id="GO:0016787">
    <property type="term" value="F:hydrolase activity"/>
    <property type="evidence" value="ECO:0007669"/>
    <property type="project" value="UniProtKB-KW"/>
</dbReference>
<evidence type="ECO:0000256" key="2">
    <source>
        <dbReference type="ARBA" id="ARBA00022801"/>
    </source>
</evidence>
<dbReference type="STRING" id="698738.OLEAN_C17980"/>
<evidence type="ECO:0000259" key="3">
    <source>
        <dbReference type="Pfam" id="PF00561"/>
    </source>
</evidence>
<keyword evidence="5" id="KW-1185">Reference proteome</keyword>
<evidence type="ECO:0000313" key="5">
    <source>
        <dbReference type="Proteomes" id="UP000032749"/>
    </source>
</evidence>
<dbReference type="PANTHER" id="PTHR43798">
    <property type="entry name" value="MONOACYLGLYCEROL LIPASE"/>
    <property type="match status" value="1"/>
</dbReference>
<accession>R4YTQ6</accession>
<protein>
    <submittedName>
        <fullName evidence="4">Hydrolase, alpha/beta fold family protein</fullName>
    </submittedName>
</protein>
<gene>
    <name evidence="4" type="ORF">OLEAN_C17980</name>
</gene>
<feature type="domain" description="AB hydrolase-1" evidence="3">
    <location>
        <begin position="24"/>
        <end position="140"/>
    </location>
</feature>
<dbReference type="OrthoDB" id="149912at2"/>
<comment type="similarity">
    <text evidence="1">Belongs to the AB hydrolase superfamily.</text>
</comment>
<name>R4YTQ6_OLEAN</name>
<reference evidence="4 5" key="1">
    <citation type="journal article" date="2013" name="Nat. Commun.">
        <title>Genome sequence and functional genomic analysis of the oil-degrading bacterium Oleispira antarctica.</title>
        <authorList>
            <person name="Kube M."/>
            <person name="Chernikova T.N."/>
            <person name="Al-Ramahi Y."/>
            <person name="Beloqui A."/>
            <person name="Lopez-Cortez N."/>
            <person name="Guazzaroni M.E."/>
            <person name="Heipieper H.J."/>
            <person name="Klages S."/>
            <person name="Kotsyurbenko O.R."/>
            <person name="Langer I."/>
            <person name="Nechitaylo T.Y."/>
            <person name="Lunsdorf H."/>
            <person name="Fernandez M."/>
            <person name="Juarez S."/>
            <person name="Ciordia S."/>
            <person name="Singer A."/>
            <person name="Kagan O."/>
            <person name="Egorova O."/>
            <person name="Petit P.A."/>
            <person name="Stogios P."/>
            <person name="Kim Y."/>
            <person name="Tchigvintsev A."/>
            <person name="Flick R."/>
            <person name="Denaro R."/>
            <person name="Genovese M."/>
            <person name="Albar J.P."/>
            <person name="Reva O.N."/>
            <person name="Martinez-Gomariz M."/>
            <person name="Tran H."/>
            <person name="Ferrer M."/>
            <person name="Savchenko A."/>
            <person name="Yakunin A.F."/>
            <person name="Yakimov M.M."/>
            <person name="Golyshina O.V."/>
            <person name="Reinhardt R."/>
            <person name="Golyshin P.N."/>
        </authorList>
    </citation>
    <scope>NUCLEOTIDE SEQUENCE [LARGE SCALE GENOMIC DNA]</scope>
</reference>
<dbReference type="PRINTS" id="PR00111">
    <property type="entry name" value="ABHYDROLASE"/>
</dbReference>
<proteinExistence type="inferred from homology"/>
<dbReference type="EMBL" id="FO203512">
    <property type="protein sequence ID" value="CCK75974.1"/>
    <property type="molecule type" value="Genomic_DNA"/>
</dbReference>
<dbReference type="SUPFAM" id="SSF53474">
    <property type="entry name" value="alpha/beta-Hydrolases"/>
    <property type="match status" value="1"/>
</dbReference>
<dbReference type="AlphaFoldDB" id="R4YTQ6"/>
<dbReference type="InterPro" id="IPR000073">
    <property type="entry name" value="AB_hydrolase_1"/>
</dbReference>
<dbReference type="PANTHER" id="PTHR43798:SF14">
    <property type="entry name" value="SERINE HYDROLASE-LIKE PROTEIN DDB_G0286239"/>
    <property type="match status" value="1"/>
</dbReference>
<organism evidence="4 5">
    <name type="scientific">Oleispira antarctica RB-8</name>
    <dbReference type="NCBI Taxonomy" id="698738"/>
    <lineage>
        <taxon>Bacteria</taxon>
        <taxon>Pseudomonadati</taxon>
        <taxon>Pseudomonadota</taxon>
        <taxon>Gammaproteobacteria</taxon>
        <taxon>Oceanospirillales</taxon>
        <taxon>Oceanospirillaceae</taxon>
        <taxon>Oleispira</taxon>
    </lineage>
</organism>
<dbReference type="InterPro" id="IPR050266">
    <property type="entry name" value="AB_hydrolase_sf"/>
</dbReference>
<evidence type="ECO:0000256" key="1">
    <source>
        <dbReference type="ARBA" id="ARBA00008645"/>
    </source>
</evidence>
<dbReference type="Gene3D" id="3.40.50.1820">
    <property type="entry name" value="alpha/beta hydrolase"/>
    <property type="match status" value="1"/>
</dbReference>
<keyword evidence="2 4" id="KW-0378">Hydrolase</keyword>
<dbReference type="Pfam" id="PF00561">
    <property type="entry name" value="Abhydrolase_1"/>
    <property type="match status" value="1"/>
</dbReference>
<dbReference type="KEGG" id="oai:OLEAN_C17980"/>
<dbReference type="InterPro" id="IPR029058">
    <property type="entry name" value="AB_hydrolase_fold"/>
</dbReference>
<evidence type="ECO:0000313" key="4">
    <source>
        <dbReference type="EMBL" id="CCK75974.1"/>
    </source>
</evidence>
<dbReference type="GO" id="GO:0016020">
    <property type="term" value="C:membrane"/>
    <property type="evidence" value="ECO:0007669"/>
    <property type="project" value="TreeGrafter"/>
</dbReference>
<dbReference type="Proteomes" id="UP000032749">
    <property type="component" value="Chromosome"/>
</dbReference>